<evidence type="ECO:0000313" key="1">
    <source>
        <dbReference type="EMBL" id="PPK66290.1"/>
    </source>
</evidence>
<sequence length="344" mass="40106">MQSILNTQYFNEYFTNGFIDTGVSLPDGLLEDMKNHYKNVAEVRNDYPQYFTKNEHQAYLEGKITGSLFSLLPGLANKMVTKLYSKSYNKAIHLEQTFIEKVCSHLLQQNCQRFFKTRFIVASYDIYLGNDHNHRSFIDIHSDIPNFHHFYETENDITVYIPLIDVNEDNGGRLAILPESKCKLKVPGNVLLRLFEDAFLNIPAYLDENGYIDSDKIDATAMKNFINGAPYKALMENYKISTNFVRDYYADKFIKNDWQAGQVVLFNNKTFHAAETWRNPDYNREIYMIRLLPIYDAKIQLKKTLHGSQFNKYLIDTQTGSIQLYQDSVDLSKIPQQEKLKLRA</sequence>
<dbReference type="OrthoDB" id="5574895at2"/>
<evidence type="ECO:0000313" key="2">
    <source>
        <dbReference type="Proteomes" id="UP000238071"/>
    </source>
</evidence>
<gene>
    <name evidence="1" type="ORF">B0F88_11729</name>
</gene>
<keyword evidence="1" id="KW-0560">Oxidoreductase</keyword>
<proteinExistence type="predicted"/>
<keyword evidence="1" id="KW-0223">Dioxygenase</keyword>
<reference evidence="1 2" key="1">
    <citation type="submission" date="2018-02" db="EMBL/GenBank/DDBJ databases">
        <title>Subsurface microbial communities from deep shales in Ohio and West Virginia, USA.</title>
        <authorList>
            <person name="Wrighton K."/>
        </authorList>
    </citation>
    <scope>NUCLEOTIDE SEQUENCE [LARGE SCALE GENOMIC DNA]</scope>
    <source>
        <strain evidence="1 2">OWC-G53F</strain>
    </source>
</reference>
<comment type="caution">
    <text evidence="1">The sequence shown here is derived from an EMBL/GenBank/DDBJ whole genome shotgun (WGS) entry which is preliminary data.</text>
</comment>
<dbReference type="Proteomes" id="UP000238071">
    <property type="component" value="Unassembled WGS sequence"/>
</dbReference>
<dbReference type="GO" id="GO:0016706">
    <property type="term" value="F:2-oxoglutarate-dependent dioxygenase activity"/>
    <property type="evidence" value="ECO:0007669"/>
    <property type="project" value="UniProtKB-ARBA"/>
</dbReference>
<dbReference type="InterPro" id="IPR008775">
    <property type="entry name" value="Phytyl_CoA_dOase-like"/>
</dbReference>
<protein>
    <submittedName>
        <fullName evidence="1">Phytanoyl-CoA dioxygenase PhyH</fullName>
    </submittedName>
</protein>
<keyword evidence="2" id="KW-1185">Reference proteome</keyword>
<dbReference type="Gene3D" id="2.60.120.620">
    <property type="entry name" value="q2cbj1_9rhob like domain"/>
    <property type="match status" value="1"/>
</dbReference>
<name>A0A2S6GM85_9GAMM</name>
<organism evidence="1 2">
    <name type="scientific">Methylobacter tundripaludum</name>
    <dbReference type="NCBI Taxonomy" id="173365"/>
    <lineage>
        <taxon>Bacteria</taxon>
        <taxon>Pseudomonadati</taxon>
        <taxon>Pseudomonadota</taxon>
        <taxon>Gammaproteobacteria</taxon>
        <taxon>Methylococcales</taxon>
        <taxon>Methylococcaceae</taxon>
        <taxon>Methylobacter</taxon>
    </lineage>
</organism>
<dbReference type="SUPFAM" id="SSF51197">
    <property type="entry name" value="Clavaminate synthase-like"/>
    <property type="match status" value="1"/>
</dbReference>
<accession>A0A2S6GM85</accession>
<dbReference type="EMBL" id="PTIY01000017">
    <property type="protein sequence ID" value="PPK66290.1"/>
    <property type="molecule type" value="Genomic_DNA"/>
</dbReference>
<dbReference type="RefSeq" id="WP_104425072.1">
    <property type="nucleotide sequence ID" value="NZ_PTIY01000017.1"/>
</dbReference>
<dbReference type="Pfam" id="PF05721">
    <property type="entry name" value="PhyH"/>
    <property type="match status" value="1"/>
</dbReference>
<dbReference type="AlphaFoldDB" id="A0A2S6GM85"/>